<feature type="compositionally biased region" description="Low complexity" evidence="3">
    <location>
        <begin position="323"/>
        <end position="336"/>
    </location>
</feature>
<name>A0A9Q0H242_9MAGN</name>
<dbReference type="SMART" id="SM00264">
    <property type="entry name" value="BAG"/>
    <property type="match status" value="1"/>
</dbReference>
<organism evidence="6 7">
    <name type="scientific">Protea cynaroides</name>
    <dbReference type="NCBI Taxonomy" id="273540"/>
    <lineage>
        <taxon>Eukaryota</taxon>
        <taxon>Viridiplantae</taxon>
        <taxon>Streptophyta</taxon>
        <taxon>Embryophyta</taxon>
        <taxon>Tracheophyta</taxon>
        <taxon>Spermatophyta</taxon>
        <taxon>Magnoliopsida</taxon>
        <taxon>Proteales</taxon>
        <taxon>Proteaceae</taxon>
        <taxon>Protea</taxon>
    </lineage>
</organism>
<dbReference type="GO" id="GO:0005737">
    <property type="term" value="C:cytoplasm"/>
    <property type="evidence" value="ECO:0007669"/>
    <property type="project" value="TreeGrafter"/>
</dbReference>
<feature type="region of interest" description="Disordered" evidence="3">
    <location>
        <begin position="253"/>
        <end position="353"/>
    </location>
</feature>
<evidence type="ECO:0000256" key="1">
    <source>
        <dbReference type="ARBA" id="ARBA00023186"/>
    </source>
</evidence>
<comment type="function">
    <text evidence="2">Co-chaperone that regulates diverse cellular pathways, such as programmed cell death and stress responses.</text>
</comment>
<feature type="domain" description="Ubiquitin-like" evidence="4">
    <location>
        <begin position="59"/>
        <end position="129"/>
    </location>
</feature>
<feature type="compositionally biased region" description="Low complexity" evidence="3">
    <location>
        <begin position="277"/>
        <end position="306"/>
    </location>
</feature>
<reference evidence="6" key="1">
    <citation type="journal article" date="2023" name="Plant J.">
        <title>The genome of the king protea, Protea cynaroides.</title>
        <authorList>
            <person name="Chang J."/>
            <person name="Duong T.A."/>
            <person name="Schoeman C."/>
            <person name="Ma X."/>
            <person name="Roodt D."/>
            <person name="Barker N."/>
            <person name="Li Z."/>
            <person name="Van de Peer Y."/>
            <person name="Mizrachi E."/>
        </authorList>
    </citation>
    <scope>NUCLEOTIDE SEQUENCE</scope>
    <source>
        <tissue evidence="6">Young leaves</tissue>
    </source>
</reference>
<sequence length="353" mass="39102">MMRMKTMKTKGVSAKGISAVNGNSPGGEGGSNVLDWELRPGGMLVQKRNPDSEKASFAPTIRVKVKFGSSYHEIYINSQATFGELKKLLAAPTGLHHEDQKLLFKDKERDSNVFLDIVGVKDGSKLVLVEDPISREKRYLEMRKNAKMEKASKSISEISLEVDNLAAQVSALESVISKGRKVAETDVLNLIELLMNQLIKLDGIIADGDVKMQRRMQVKRVQKYVETLDLLKIRNAKLSGDRNGNINGGQIQIQHQQKHSTRQVPEQMPVPMPVPMPIQQQRPRHSTGQISSPQQQSQQPARHSASGTVVTTQWETFEFDSPASSTSTAGAAITVAPSQNQTPPSKFSWDFFQ</sequence>
<dbReference type="SUPFAM" id="SSF63491">
    <property type="entry name" value="BAG domain"/>
    <property type="match status" value="1"/>
</dbReference>
<dbReference type="PROSITE" id="PS50053">
    <property type="entry name" value="UBIQUITIN_2"/>
    <property type="match status" value="1"/>
</dbReference>
<dbReference type="GO" id="GO:0000774">
    <property type="term" value="F:adenyl-nucleotide exchange factor activity"/>
    <property type="evidence" value="ECO:0007669"/>
    <property type="project" value="TreeGrafter"/>
</dbReference>
<dbReference type="Pfam" id="PF00240">
    <property type="entry name" value="ubiquitin"/>
    <property type="match status" value="1"/>
</dbReference>
<dbReference type="OrthoDB" id="417450at2759"/>
<evidence type="ECO:0008006" key="8">
    <source>
        <dbReference type="Google" id="ProtNLM"/>
    </source>
</evidence>
<evidence type="ECO:0000256" key="2">
    <source>
        <dbReference type="ARBA" id="ARBA00058673"/>
    </source>
</evidence>
<proteinExistence type="predicted"/>
<dbReference type="AlphaFoldDB" id="A0A9Q0H242"/>
<dbReference type="Gene3D" id="1.20.58.120">
    <property type="entry name" value="BAG domain"/>
    <property type="match status" value="1"/>
</dbReference>
<dbReference type="GO" id="GO:0050821">
    <property type="term" value="P:protein stabilization"/>
    <property type="evidence" value="ECO:0007669"/>
    <property type="project" value="TreeGrafter"/>
</dbReference>
<keyword evidence="1" id="KW-0143">Chaperone</keyword>
<dbReference type="GO" id="GO:0051087">
    <property type="term" value="F:protein-folding chaperone binding"/>
    <property type="evidence" value="ECO:0007669"/>
    <property type="project" value="InterPro"/>
</dbReference>
<evidence type="ECO:0000256" key="3">
    <source>
        <dbReference type="SAM" id="MobiDB-lite"/>
    </source>
</evidence>
<feature type="region of interest" description="Disordered" evidence="3">
    <location>
        <begin position="1"/>
        <end position="30"/>
    </location>
</feature>
<dbReference type="Proteomes" id="UP001141806">
    <property type="component" value="Unassembled WGS sequence"/>
</dbReference>
<evidence type="ECO:0000313" key="6">
    <source>
        <dbReference type="EMBL" id="KAJ4956202.1"/>
    </source>
</evidence>
<dbReference type="Gene3D" id="3.10.20.90">
    <property type="entry name" value="Phosphatidylinositol 3-kinase Catalytic Subunit, Chain A, domain 1"/>
    <property type="match status" value="1"/>
</dbReference>
<dbReference type="InterPro" id="IPR000626">
    <property type="entry name" value="Ubiquitin-like_dom"/>
</dbReference>
<dbReference type="SMART" id="SM00213">
    <property type="entry name" value="UBQ"/>
    <property type="match status" value="1"/>
</dbReference>
<dbReference type="PROSITE" id="PS51035">
    <property type="entry name" value="BAG"/>
    <property type="match status" value="1"/>
</dbReference>
<dbReference type="SUPFAM" id="SSF54236">
    <property type="entry name" value="Ubiquitin-like"/>
    <property type="match status" value="1"/>
</dbReference>
<dbReference type="InterPro" id="IPR003103">
    <property type="entry name" value="BAG_domain"/>
</dbReference>
<dbReference type="PANTHER" id="PTHR12329">
    <property type="entry name" value="BCL2-ASSOCIATED ATHANOGENE"/>
    <property type="match status" value="1"/>
</dbReference>
<keyword evidence="7" id="KW-1185">Reference proteome</keyword>
<dbReference type="InterPro" id="IPR029071">
    <property type="entry name" value="Ubiquitin-like_domsf"/>
</dbReference>
<dbReference type="PANTHER" id="PTHR12329:SF11">
    <property type="entry name" value="BAG FAMILY MOLECULAR CHAPERONE REGULATOR 1"/>
    <property type="match status" value="1"/>
</dbReference>
<comment type="caution">
    <text evidence="6">The sequence shown here is derived from an EMBL/GenBank/DDBJ whole genome shotgun (WGS) entry which is preliminary data.</text>
</comment>
<accession>A0A9Q0H242</accession>
<dbReference type="Pfam" id="PF02179">
    <property type="entry name" value="BAG"/>
    <property type="match status" value="1"/>
</dbReference>
<gene>
    <name evidence="6" type="ORF">NE237_012985</name>
</gene>
<dbReference type="EMBL" id="JAMYWD010000011">
    <property type="protein sequence ID" value="KAJ4956202.1"/>
    <property type="molecule type" value="Genomic_DNA"/>
</dbReference>
<dbReference type="InterPro" id="IPR036533">
    <property type="entry name" value="BAG_dom_sf"/>
</dbReference>
<dbReference type="FunFam" id="3.10.20.90:FF:000298">
    <property type="entry name" value="BAG family molecular chaperone regulator 1"/>
    <property type="match status" value="1"/>
</dbReference>
<dbReference type="InterPro" id="IPR039773">
    <property type="entry name" value="BAG_chaperone_regulator"/>
</dbReference>
<protein>
    <recommendedName>
        <fullName evidence="8">BAG family molecular chaperone regulator 1</fullName>
    </recommendedName>
</protein>
<evidence type="ECO:0000259" key="4">
    <source>
        <dbReference type="PROSITE" id="PS50053"/>
    </source>
</evidence>
<evidence type="ECO:0000313" key="7">
    <source>
        <dbReference type="Proteomes" id="UP001141806"/>
    </source>
</evidence>
<evidence type="ECO:0000259" key="5">
    <source>
        <dbReference type="PROSITE" id="PS51035"/>
    </source>
</evidence>
<feature type="domain" description="BAG" evidence="5">
    <location>
        <begin position="154"/>
        <end position="232"/>
    </location>
</feature>